<name>E8LIB0_SUCHY</name>
<sequence>MICEDKMESSLISVRINNEEKKAAQDIASGLGMDLSTVVKVLLRQFIINKGIPFKLTLDPIQSGSEYVGSLKVANKVELSEDDFRRLQEYAKVKEPLTDEMKKLIQNARELEKRGVL</sequence>
<dbReference type="Proteomes" id="UP000018458">
    <property type="component" value="Unassembled WGS sequence"/>
</dbReference>
<dbReference type="InterPro" id="IPR013321">
    <property type="entry name" value="Arc_rbn_hlx_hlx"/>
</dbReference>
<evidence type="ECO:0000256" key="2">
    <source>
        <dbReference type="ARBA" id="ARBA00022649"/>
    </source>
</evidence>
<dbReference type="eggNOG" id="ENOG5033GQR">
    <property type="taxonomic scope" value="Bacteria"/>
</dbReference>
<dbReference type="HOGENOM" id="CLU_2083645_0_0_6"/>
<dbReference type="GO" id="GO:0006351">
    <property type="term" value="P:DNA-templated transcription"/>
    <property type="evidence" value="ECO:0007669"/>
    <property type="project" value="TreeGrafter"/>
</dbReference>
<accession>E8LIB0</accession>
<dbReference type="Gene3D" id="1.10.1220.10">
    <property type="entry name" value="Met repressor-like"/>
    <property type="match status" value="1"/>
</dbReference>
<dbReference type="AlphaFoldDB" id="E8LIB0"/>
<comment type="caution">
    <text evidence="3">The sequence shown here is derived from an EMBL/GenBank/DDBJ whole genome shotgun (WGS) entry which is preliminary data.</text>
</comment>
<evidence type="ECO:0000256" key="1">
    <source>
        <dbReference type="ARBA" id="ARBA00010562"/>
    </source>
</evidence>
<dbReference type="GO" id="GO:0006355">
    <property type="term" value="P:regulation of DNA-templated transcription"/>
    <property type="evidence" value="ECO:0007669"/>
    <property type="project" value="InterPro"/>
</dbReference>
<gene>
    <name evidence="3" type="ORF">HMPREF9444_00425</name>
</gene>
<keyword evidence="4" id="KW-1185">Reference proteome</keyword>
<dbReference type="STRING" id="762983.HMPREF9444_00425"/>
<dbReference type="NCBIfam" id="TIGR02384">
    <property type="entry name" value="RelB_DinJ"/>
    <property type="match status" value="1"/>
</dbReference>
<proteinExistence type="inferred from homology"/>
<comment type="similarity">
    <text evidence="1">Belongs to the RelB/DinJ antitoxin family.</text>
</comment>
<dbReference type="PANTHER" id="PTHR38781">
    <property type="entry name" value="ANTITOXIN DINJ-RELATED"/>
    <property type="match status" value="1"/>
</dbReference>
<keyword evidence="2" id="KW-1277">Toxin-antitoxin system</keyword>
<dbReference type="PANTHER" id="PTHR38781:SF1">
    <property type="entry name" value="ANTITOXIN DINJ-RELATED"/>
    <property type="match status" value="1"/>
</dbReference>
<dbReference type="Pfam" id="PF04221">
    <property type="entry name" value="RelB"/>
    <property type="match status" value="1"/>
</dbReference>
<evidence type="ECO:0000313" key="4">
    <source>
        <dbReference type="Proteomes" id="UP000018458"/>
    </source>
</evidence>
<reference evidence="3 4" key="1">
    <citation type="submission" date="2011-01" db="EMBL/GenBank/DDBJ databases">
        <authorList>
            <person name="Weinstock G."/>
            <person name="Sodergren E."/>
            <person name="Clifton S."/>
            <person name="Fulton L."/>
            <person name="Fulton B."/>
            <person name="Courtney L."/>
            <person name="Fronick C."/>
            <person name="Harrison M."/>
            <person name="Strong C."/>
            <person name="Farmer C."/>
            <person name="Delahaunty K."/>
            <person name="Markovic C."/>
            <person name="Hall O."/>
            <person name="Minx P."/>
            <person name="Tomlinson C."/>
            <person name="Mitreva M."/>
            <person name="Hou S."/>
            <person name="Chen J."/>
            <person name="Wollam A."/>
            <person name="Pepin K.H."/>
            <person name="Johnson M."/>
            <person name="Bhonagiri V."/>
            <person name="Zhang X."/>
            <person name="Suruliraj S."/>
            <person name="Warren W."/>
            <person name="Chinwalla A."/>
            <person name="Mardis E.R."/>
            <person name="Wilson R.K."/>
        </authorList>
    </citation>
    <scope>NUCLEOTIDE SEQUENCE [LARGE SCALE GENOMIC DNA]</scope>
    <source>
        <strain evidence="4">DSM 22608 / JCM 16073 / KCTC 15190 / YIT 12066</strain>
    </source>
</reference>
<dbReference type="InterPro" id="IPR007337">
    <property type="entry name" value="RelB/DinJ"/>
</dbReference>
<dbReference type="EMBL" id="AEVO01000018">
    <property type="protein sequence ID" value="EFY07738.1"/>
    <property type="molecule type" value="Genomic_DNA"/>
</dbReference>
<dbReference type="OrthoDB" id="9804867at2"/>
<protein>
    <submittedName>
        <fullName evidence="3">Addiction module antitoxin, RelB/DinJ family</fullName>
    </submittedName>
</protein>
<evidence type="ECO:0000313" key="3">
    <source>
        <dbReference type="EMBL" id="EFY07738.1"/>
    </source>
</evidence>
<organism evidence="3 4">
    <name type="scientific">Succinatimonas hippei (strain DSM 22608 / JCM 16073 / KCTC 15190 / YIT 12066)</name>
    <dbReference type="NCBI Taxonomy" id="762983"/>
    <lineage>
        <taxon>Bacteria</taxon>
        <taxon>Pseudomonadati</taxon>
        <taxon>Pseudomonadota</taxon>
        <taxon>Gammaproteobacteria</taxon>
        <taxon>Aeromonadales</taxon>
        <taxon>Succinivibrionaceae</taxon>
        <taxon>Succinatimonas</taxon>
    </lineage>
</organism>